<keyword evidence="2" id="KW-1185">Reference proteome</keyword>
<proteinExistence type="predicted"/>
<dbReference type="Proteomes" id="UP001180973">
    <property type="component" value="Unassembled WGS sequence"/>
</dbReference>
<name>A0ABU2WP28_9ACTN</name>
<sequence>MSDDEPMTERQPSLIEPVVCPMWCRGCGPNDPMHRGLPSTIGRERTGWVTVQLLVDRFARRDLAVKLDATRHGATQTVLMSPAQVDRLIDELTRARLEMLAPIGRHERAGETR</sequence>
<gene>
    <name evidence="1" type="ORF">RM555_01565</name>
</gene>
<dbReference type="RefSeq" id="WP_311410046.1">
    <property type="nucleotide sequence ID" value="NZ_JAVRFL010000001.1"/>
</dbReference>
<evidence type="ECO:0000313" key="2">
    <source>
        <dbReference type="Proteomes" id="UP001180973"/>
    </source>
</evidence>
<evidence type="ECO:0000313" key="1">
    <source>
        <dbReference type="EMBL" id="MDT0527671.1"/>
    </source>
</evidence>
<accession>A0ABU2WP28</accession>
<organism evidence="1 2">
    <name type="scientific">Micromonospora reichwaldensis</name>
    <dbReference type="NCBI Taxonomy" id="3075516"/>
    <lineage>
        <taxon>Bacteria</taxon>
        <taxon>Bacillati</taxon>
        <taxon>Actinomycetota</taxon>
        <taxon>Actinomycetes</taxon>
        <taxon>Micromonosporales</taxon>
        <taxon>Micromonosporaceae</taxon>
        <taxon>Micromonospora</taxon>
    </lineage>
</organism>
<dbReference type="EMBL" id="JAVRFL010000001">
    <property type="protein sequence ID" value="MDT0527671.1"/>
    <property type="molecule type" value="Genomic_DNA"/>
</dbReference>
<comment type="caution">
    <text evidence="1">The sequence shown here is derived from an EMBL/GenBank/DDBJ whole genome shotgun (WGS) entry which is preliminary data.</text>
</comment>
<reference evidence="1" key="1">
    <citation type="submission" date="2023-09" db="EMBL/GenBank/DDBJ databases">
        <title>30 novel species of actinomycetes from the DSMZ collection.</title>
        <authorList>
            <person name="Nouioui I."/>
        </authorList>
    </citation>
    <scope>NUCLEOTIDE SEQUENCE</scope>
    <source>
        <strain evidence="1">DSM 115977</strain>
    </source>
</reference>
<protein>
    <submittedName>
        <fullName evidence="1">Precorrin-4 C11-methyltransferase</fullName>
    </submittedName>
</protein>